<dbReference type="Pfam" id="PF13698">
    <property type="entry name" value="DUF4156"/>
    <property type="match status" value="1"/>
</dbReference>
<dbReference type="STRING" id="28885.EI16_02905"/>
<dbReference type="AlphaFoldDB" id="A0A066ZY46"/>
<gene>
    <name evidence="2" type="ORF">EI16_02905</name>
</gene>
<evidence type="ECO:0000256" key="1">
    <source>
        <dbReference type="SAM" id="SignalP"/>
    </source>
</evidence>
<proteinExistence type="predicted"/>
<keyword evidence="1" id="KW-0732">Signal</keyword>
<comment type="caution">
    <text evidence="2">The sequence shown here is derived from an EMBL/GenBank/DDBJ whole genome shotgun (WGS) entry which is preliminary data.</text>
</comment>
<feature type="chain" id="PRO_5001632627" description="DUF4156 domain-containing protein" evidence="1">
    <location>
        <begin position="24"/>
        <end position="107"/>
    </location>
</feature>
<dbReference type="Proteomes" id="UP000027341">
    <property type="component" value="Unassembled WGS sequence"/>
</dbReference>
<feature type="signal peptide" evidence="1">
    <location>
        <begin position="1"/>
        <end position="23"/>
    </location>
</feature>
<sequence length="107" mass="11516">MKRRLLFSAVVAAVVSLSACSFVQTTKEGAQVTLVKEFNVKDCKKLGSTTTSVADKIGIIKRDPETMQKELADLARNTAAKMGGDSIVATSPLKDGTMTFDIYKCKP</sequence>
<keyword evidence="3" id="KW-1185">Reference proteome</keyword>
<dbReference type="RefSeq" id="WP_029909217.1">
    <property type="nucleotide sequence ID" value="NZ_AP020335.1"/>
</dbReference>
<protein>
    <recommendedName>
        <fullName evidence="4">DUF4156 domain-containing protein</fullName>
    </recommendedName>
</protein>
<name>A0A066ZY46_HYDMR</name>
<organism evidence="2 3">
    <name type="scientific">Hydrogenovibrio marinus</name>
    <dbReference type="NCBI Taxonomy" id="28885"/>
    <lineage>
        <taxon>Bacteria</taxon>
        <taxon>Pseudomonadati</taxon>
        <taxon>Pseudomonadota</taxon>
        <taxon>Gammaproteobacteria</taxon>
        <taxon>Thiotrichales</taxon>
        <taxon>Piscirickettsiaceae</taxon>
        <taxon>Hydrogenovibrio</taxon>
    </lineage>
</organism>
<evidence type="ECO:0000313" key="3">
    <source>
        <dbReference type="Proteomes" id="UP000027341"/>
    </source>
</evidence>
<accession>A0A066ZY46</accession>
<reference evidence="2 3" key="1">
    <citation type="submission" date="2014-04" db="EMBL/GenBank/DDBJ databases">
        <title>Draft genome sequence of Hydrogenovibrio marinus MH-110, a model organism for aerobic H2 metabolism.</title>
        <authorList>
            <person name="Cha H.J."/>
            <person name="Jo B.H."/>
            <person name="Hwang B.H."/>
        </authorList>
    </citation>
    <scope>NUCLEOTIDE SEQUENCE [LARGE SCALE GENOMIC DNA]</scope>
    <source>
        <strain evidence="2 3">MH-110</strain>
    </source>
</reference>
<dbReference type="InterPro" id="IPR025294">
    <property type="entry name" value="DUF4156"/>
</dbReference>
<dbReference type="EMBL" id="JMIU01000001">
    <property type="protein sequence ID" value="KDN95271.1"/>
    <property type="molecule type" value="Genomic_DNA"/>
</dbReference>
<evidence type="ECO:0000313" key="2">
    <source>
        <dbReference type="EMBL" id="KDN95271.1"/>
    </source>
</evidence>
<evidence type="ECO:0008006" key="4">
    <source>
        <dbReference type="Google" id="ProtNLM"/>
    </source>
</evidence>
<dbReference type="PROSITE" id="PS51257">
    <property type="entry name" value="PROKAR_LIPOPROTEIN"/>
    <property type="match status" value="1"/>
</dbReference>